<evidence type="ECO:0000256" key="9">
    <source>
        <dbReference type="ARBA" id="ARBA00013920"/>
    </source>
</evidence>
<reference evidence="17 18" key="2">
    <citation type="submission" date="2018-11" db="EMBL/GenBank/DDBJ databases">
        <authorList>
            <consortium name="Pathogen Informatics"/>
        </authorList>
    </citation>
    <scope>NUCLEOTIDE SEQUENCE [LARGE SCALE GENOMIC DNA]</scope>
</reference>
<reference evidence="19" key="1">
    <citation type="submission" date="2017-02" db="UniProtKB">
        <authorList>
            <consortium name="WormBaseParasite"/>
        </authorList>
    </citation>
    <scope>IDENTIFICATION</scope>
</reference>
<evidence type="ECO:0000256" key="3">
    <source>
        <dbReference type="ARBA" id="ARBA00001941"/>
    </source>
</evidence>
<keyword evidence="18" id="KW-1185">Reference proteome</keyword>
<dbReference type="NCBIfam" id="NF004076">
    <property type="entry name" value="PRK05581.1-4"/>
    <property type="match status" value="1"/>
</dbReference>
<evidence type="ECO:0000256" key="11">
    <source>
        <dbReference type="ARBA" id="ARBA00022833"/>
    </source>
</evidence>
<feature type="binding site" evidence="15">
    <location>
        <position position="59"/>
    </location>
    <ligand>
        <name>a divalent metal cation</name>
        <dbReference type="ChEBI" id="CHEBI:60240"/>
    </ligand>
</feature>
<evidence type="ECO:0000256" key="5">
    <source>
        <dbReference type="ARBA" id="ARBA00001954"/>
    </source>
</evidence>
<dbReference type="PIRSF" id="PIRSF001461">
    <property type="entry name" value="RPE"/>
    <property type="match status" value="1"/>
</dbReference>
<feature type="binding site" evidence="16">
    <location>
        <begin position="168"/>
        <end position="171"/>
    </location>
    <ligand>
        <name>substrate</name>
    </ligand>
</feature>
<dbReference type="GO" id="GO:0004750">
    <property type="term" value="F:D-ribulose-phosphate 3-epimerase activity"/>
    <property type="evidence" value="ECO:0007669"/>
    <property type="project" value="UniProtKB-EC"/>
</dbReference>
<dbReference type="OrthoDB" id="1927044at2759"/>
<dbReference type="PROSITE" id="PS01086">
    <property type="entry name" value="RIBUL_P_3_EPIMER_2"/>
    <property type="match status" value="1"/>
</dbReference>
<evidence type="ECO:0000313" key="18">
    <source>
        <dbReference type="Proteomes" id="UP000274429"/>
    </source>
</evidence>
<dbReference type="GO" id="GO:0046872">
    <property type="term" value="F:metal ion binding"/>
    <property type="evidence" value="ECO:0007669"/>
    <property type="project" value="UniProtKB-KW"/>
</dbReference>
<evidence type="ECO:0000256" key="2">
    <source>
        <dbReference type="ARBA" id="ARBA00001936"/>
    </source>
</evidence>
<dbReference type="Pfam" id="PF00834">
    <property type="entry name" value="Ribul_P_3_epim"/>
    <property type="match status" value="1"/>
</dbReference>
<dbReference type="EC" id="5.1.3.1" evidence="8 13"/>
<feature type="active site" description="Proton donor" evidence="14">
    <location>
        <position position="197"/>
    </location>
</feature>
<comment type="similarity">
    <text evidence="7 13">Belongs to the ribulose-phosphate 3-epimerase family.</text>
</comment>
<comment type="cofactor">
    <cofactor evidence="2">
        <name>Mn(2+)</name>
        <dbReference type="ChEBI" id="CHEBI:29035"/>
    </cofactor>
</comment>
<evidence type="ECO:0000313" key="17">
    <source>
        <dbReference type="EMBL" id="VDM34214.1"/>
    </source>
</evidence>
<dbReference type="GO" id="GO:0005975">
    <property type="term" value="P:carbohydrate metabolic process"/>
    <property type="evidence" value="ECO:0007669"/>
    <property type="project" value="InterPro"/>
</dbReference>
<evidence type="ECO:0000256" key="16">
    <source>
        <dbReference type="PIRSR" id="PIRSR001461-3"/>
    </source>
</evidence>
<protein>
    <recommendedName>
        <fullName evidence="9 13">Ribulose-phosphate 3-epimerase</fullName>
        <ecNumber evidence="8 13">5.1.3.1</ecNumber>
    </recommendedName>
</protein>
<dbReference type="PANTHER" id="PTHR11749">
    <property type="entry name" value="RIBULOSE-5-PHOSPHATE-3-EPIMERASE"/>
    <property type="match status" value="1"/>
</dbReference>
<comment type="cofactor">
    <cofactor evidence="3">
        <name>Co(2+)</name>
        <dbReference type="ChEBI" id="CHEBI:48828"/>
    </cofactor>
</comment>
<keyword evidence="13" id="KW-0119">Carbohydrate metabolism</keyword>
<dbReference type="FunFam" id="3.20.20.70:FF:000074">
    <property type="entry name" value="Ribulose-phosphate 3-epimerase"/>
    <property type="match status" value="1"/>
</dbReference>
<name>A0A0R3X7B5_HYDTA</name>
<evidence type="ECO:0000256" key="8">
    <source>
        <dbReference type="ARBA" id="ARBA00013188"/>
    </source>
</evidence>
<keyword evidence="11 15" id="KW-0862">Zinc</keyword>
<evidence type="ECO:0000256" key="10">
    <source>
        <dbReference type="ARBA" id="ARBA00022723"/>
    </source>
</evidence>
<evidence type="ECO:0000256" key="4">
    <source>
        <dbReference type="ARBA" id="ARBA00001947"/>
    </source>
</evidence>
<keyword evidence="15" id="KW-0464">Manganese</keyword>
<evidence type="ECO:0000256" key="6">
    <source>
        <dbReference type="ARBA" id="ARBA00005016"/>
    </source>
</evidence>
<evidence type="ECO:0000256" key="14">
    <source>
        <dbReference type="PIRSR" id="PIRSR001461-1"/>
    </source>
</evidence>
<feature type="binding site" evidence="16">
    <location>
        <begin position="219"/>
        <end position="220"/>
    </location>
    <ligand>
        <name>substrate</name>
    </ligand>
</feature>
<dbReference type="EMBL" id="UYWX01020811">
    <property type="protein sequence ID" value="VDM34214.1"/>
    <property type="molecule type" value="Genomic_DNA"/>
</dbReference>
<dbReference type="InterPro" id="IPR000056">
    <property type="entry name" value="Ribul_P_3_epim-like"/>
</dbReference>
<dbReference type="Gene3D" id="3.20.20.70">
    <property type="entry name" value="Aldolase class I"/>
    <property type="match status" value="1"/>
</dbReference>
<feature type="binding site" evidence="16">
    <location>
        <position position="199"/>
    </location>
    <ligand>
        <name>substrate</name>
    </ligand>
</feature>
<feature type="binding site" evidence="15">
    <location>
        <position position="57"/>
    </location>
    <ligand>
        <name>a divalent metal cation</name>
        <dbReference type="ChEBI" id="CHEBI:60240"/>
    </ligand>
</feature>
<comment type="cofactor">
    <cofactor evidence="15">
        <name>a divalent metal cation</name>
        <dbReference type="ChEBI" id="CHEBI:60240"/>
    </cofactor>
    <text evidence="15">Binds 1 divalent metal cation per subunit.</text>
</comment>
<comment type="cofactor">
    <cofactor evidence="5">
        <name>Fe(2+)</name>
        <dbReference type="ChEBI" id="CHEBI:29033"/>
    </cofactor>
</comment>
<evidence type="ECO:0000256" key="1">
    <source>
        <dbReference type="ARBA" id="ARBA00001782"/>
    </source>
</evidence>
<feature type="binding site" evidence="15">
    <location>
        <position position="92"/>
    </location>
    <ligand>
        <name>a divalent metal cation</name>
        <dbReference type="ChEBI" id="CHEBI:60240"/>
    </ligand>
</feature>
<dbReference type="Proteomes" id="UP000274429">
    <property type="component" value="Unassembled WGS sequence"/>
</dbReference>
<evidence type="ECO:0000256" key="7">
    <source>
        <dbReference type="ARBA" id="ARBA00009541"/>
    </source>
</evidence>
<evidence type="ECO:0000256" key="15">
    <source>
        <dbReference type="PIRSR" id="PIRSR001461-2"/>
    </source>
</evidence>
<keyword evidence="10 15" id="KW-0479">Metal-binding</keyword>
<dbReference type="PROSITE" id="PS01085">
    <property type="entry name" value="RIBUL_P_3_EPIMER_1"/>
    <property type="match status" value="1"/>
</dbReference>
<dbReference type="WBParaSite" id="TTAC_0000944001-mRNA-1">
    <property type="protein sequence ID" value="TTAC_0000944001-mRNA-1"/>
    <property type="gene ID" value="TTAC_0000944001"/>
</dbReference>
<dbReference type="InterPro" id="IPR026019">
    <property type="entry name" value="Ribul_P_3_epim"/>
</dbReference>
<comment type="cofactor">
    <cofactor evidence="4">
        <name>Zn(2+)</name>
        <dbReference type="ChEBI" id="CHEBI:29105"/>
    </cofactor>
</comment>
<dbReference type="SUPFAM" id="SSF51366">
    <property type="entry name" value="Ribulose-phoshate binding barrel"/>
    <property type="match status" value="1"/>
</dbReference>
<evidence type="ECO:0000313" key="19">
    <source>
        <dbReference type="WBParaSite" id="TTAC_0000944001-mRNA-1"/>
    </source>
</evidence>
<dbReference type="AlphaFoldDB" id="A0A0R3X7B5"/>
<accession>A0A0R3X7B5</accession>
<sequence length="242" mass="26754">MIWFPIILPTDCKIHGHSRRLPCSSQVWIGPSVLNGDLSSLADLSVKLIDSGADYLHLDVMDGHFVPNITFGHPVVSCLRPKLPPGTFLDLHMMVSEPEKWIEGMRQAGATQYTFHLEATDDVKRCIRKIREADMKVGLGIKPKTVVEEVFPYVDLVDMILVMTVEPGFGGQAFMADMMSKVKALREKYQDLNIEVDGGVCPKTIRECIKNGANMIVSGSAITNADDPAAIIRSMRSTIVEL</sequence>
<comment type="pathway">
    <text evidence="6">Carbohydrate degradation; pentose phosphate pathway; D-xylulose 5-phosphate from D-ribulose 5-phosphate (non-oxidative stage): step 1/1.</text>
</comment>
<dbReference type="GO" id="GO:0006098">
    <property type="term" value="P:pentose-phosphate shunt"/>
    <property type="evidence" value="ECO:0007669"/>
    <property type="project" value="InterPro"/>
</dbReference>
<proteinExistence type="inferred from homology"/>
<feature type="binding site" evidence="15">
    <location>
        <position position="197"/>
    </location>
    <ligand>
        <name>a divalent metal cation</name>
        <dbReference type="ChEBI" id="CHEBI:60240"/>
    </ligand>
</feature>
<comment type="catalytic activity">
    <reaction evidence="1 13">
        <text>D-ribulose 5-phosphate = D-xylulose 5-phosphate</text>
        <dbReference type="Rhea" id="RHEA:13677"/>
        <dbReference type="ChEBI" id="CHEBI:57737"/>
        <dbReference type="ChEBI" id="CHEBI:58121"/>
        <dbReference type="EC" id="5.1.3.1"/>
    </reaction>
</comment>
<keyword evidence="12 13" id="KW-0413">Isomerase</keyword>
<keyword evidence="15" id="KW-0170">Cobalt</keyword>
<dbReference type="CDD" id="cd00429">
    <property type="entry name" value="RPE"/>
    <property type="match status" value="1"/>
</dbReference>
<feature type="binding site" evidence="16">
    <location>
        <position position="32"/>
    </location>
    <ligand>
        <name>substrate</name>
    </ligand>
</feature>
<feature type="binding site" evidence="16">
    <location>
        <position position="92"/>
    </location>
    <ligand>
        <name>substrate</name>
    </ligand>
</feature>
<feature type="active site" description="Proton acceptor" evidence="14">
    <location>
        <position position="59"/>
    </location>
</feature>
<gene>
    <name evidence="17" type="ORF">TTAC_LOCUS9425</name>
</gene>
<evidence type="ECO:0000256" key="12">
    <source>
        <dbReference type="ARBA" id="ARBA00023235"/>
    </source>
</evidence>
<evidence type="ECO:0000256" key="13">
    <source>
        <dbReference type="PIRNR" id="PIRNR001461"/>
    </source>
</evidence>
<dbReference type="HAMAP" id="MF_02227">
    <property type="entry name" value="RPE"/>
    <property type="match status" value="1"/>
</dbReference>
<dbReference type="InterPro" id="IPR013785">
    <property type="entry name" value="Aldolase_TIM"/>
</dbReference>
<dbReference type="InterPro" id="IPR011060">
    <property type="entry name" value="RibuloseP-bd_barrel"/>
</dbReference>
<organism evidence="19">
    <name type="scientific">Hydatigena taeniaeformis</name>
    <name type="common">Feline tapeworm</name>
    <name type="synonym">Taenia taeniaeformis</name>
    <dbReference type="NCBI Taxonomy" id="6205"/>
    <lineage>
        <taxon>Eukaryota</taxon>
        <taxon>Metazoa</taxon>
        <taxon>Spiralia</taxon>
        <taxon>Lophotrochozoa</taxon>
        <taxon>Platyhelminthes</taxon>
        <taxon>Cestoda</taxon>
        <taxon>Eucestoda</taxon>
        <taxon>Cyclophyllidea</taxon>
        <taxon>Taeniidae</taxon>
        <taxon>Hydatigera</taxon>
    </lineage>
</organism>
<dbReference type="STRING" id="6205.A0A0R3X7B5"/>